<name>A0A150M796_9BACI</name>
<accession>A0A150M796</accession>
<evidence type="ECO:0000313" key="2">
    <source>
        <dbReference type="Proteomes" id="UP000075683"/>
    </source>
</evidence>
<dbReference type="AlphaFoldDB" id="A0A150M796"/>
<dbReference type="STRING" id="301148.B4135_1878"/>
<dbReference type="OrthoDB" id="1957909at2"/>
<sequence>MIKITGALMILLATSWIGFELSRRYAERSSQLRLLRSALQSLEAEIMYGHAPLHEASRRIAKQLRAPVSELFAAFAGKLLQKDTTVKDAWEESLSEVWKRTALEKNEYEILRQFGETLGKHDKIQQQKQIILALTHLEREEKEAREKQAAYGKIMKSVGFLSGLLAVILLL</sequence>
<dbReference type="EMBL" id="LQYT01000035">
    <property type="protein sequence ID" value="KYD20500.1"/>
    <property type="molecule type" value="Genomic_DNA"/>
</dbReference>
<organism evidence="1 2">
    <name type="scientific">Caldibacillus debilis</name>
    <dbReference type="NCBI Taxonomy" id="301148"/>
    <lineage>
        <taxon>Bacteria</taxon>
        <taxon>Bacillati</taxon>
        <taxon>Bacillota</taxon>
        <taxon>Bacilli</taxon>
        <taxon>Bacillales</taxon>
        <taxon>Bacillaceae</taxon>
        <taxon>Caldibacillus</taxon>
    </lineage>
</organism>
<evidence type="ECO:0008006" key="3">
    <source>
        <dbReference type="Google" id="ProtNLM"/>
    </source>
</evidence>
<protein>
    <recommendedName>
        <fullName evidence="3">Stage III sporulation protein SpoAB</fullName>
    </recommendedName>
</protein>
<dbReference type="PATRIC" id="fig|301148.3.peg.2914"/>
<comment type="caution">
    <text evidence="1">The sequence shown here is derived from an EMBL/GenBank/DDBJ whole genome shotgun (WGS) entry which is preliminary data.</text>
</comment>
<dbReference type="Pfam" id="PF09548">
    <property type="entry name" value="Spore_III_AB"/>
    <property type="match status" value="1"/>
</dbReference>
<dbReference type="Proteomes" id="UP000075683">
    <property type="component" value="Unassembled WGS sequence"/>
</dbReference>
<reference evidence="1 2" key="1">
    <citation type="submission" date="2016-01" db="EMBL/GenBank/DDBJ databases">
        <title>Draft Genome Sequences of Seven Thermophilic Sporeformers Isolated from Foods.</title>
        <authorList>
            <person name="Berendsen E.M."/>
            <person name="Wells-Bennik M.H."/>
            <person name="Krawcyk A.O."/>
            <person name="De Jong A."/>
            <person name="Holsappel S."/>
            <person name="Eijlander R.T."/>
            <person name="Kuipers O.P."/>
        </authorList>
    </citation>
    <scope>NUCLEOTIDE SEQUENCE [LARGE SCALE GENOMIC DNA]</scope>
    <source>
        <strain evidence="1 2">B4135</strain>
    </source>
</reference>
<gene>
    <name evidence="1" type="ORF">B4135_1878</name>
</gene>
<dbReference type="PIRSF" id="PIRSF021435">
    <property type="entry name" value="SpoIIIAB"/>
    <property type="match status" value="1"/>
</dbReference>
<dbReference type="InterPro" id="IPR014198">
    <property type="entry name" value="Spore_III_AB"/>
</dbReference>
<dbReference type="NCBIfam" id="TIGR02833">
    <property type="entry name" value="spore_III_AB"/>
    <property type="match status" value="1"/>
</dbReference>
<dbReference type="RefSeq" id="WP_020154739.1">
    <property type="nucleotide sequence ID" value="NZ_LQYT01000035.1"/>
</dbReference>
<evidence type="ECO:0000313" key="1">
    <source>
        <dbReference type="EMBL" id="KYD20500.1"/>
    </source>
</evidence>
<proteinExistence type="predicted"/>